<keyword evidence="1" id="KW-1133">Transmembrane helix</keyword>
<comment type="caution">
    <text evidence="2">The sequence shown here is derived from an EMBL/GenBank/DDBJ whole genome shotgun (WGS) entry which is preliminary data.</text>
</comment>
<keyword evidence="3" id="KW-1185">Reference proteome</keyword>
<dbReference type="EMBL" id="PDLO01000002">
    <property type="protein sequence ID" value="PHK99194.1"/>
    <property type="molecule type" value="Genomic_DNA"/>
</dbReference>
<proteinExistence type="predicted"/>
<protein>
    <submittedName>
        <fullName evidence="2">Uncharacterized protein</fullName>
    </submittedName>
</protein>
<keyword evidence="1" id="KW-0812">Transmembrane</keyword>
<name>A0A2G0CGU0_9BACT</name>
<accession>A0A2G0CGU0</accession>
<dbReference type="OrthoDB" id="9921402at2"/>
<feature type="transmembrane region" description="Helical" evidence="1">
    <location>
        <begin position="7"/>
        <end position="28"/>
    </location>
</feature>
<feature type="transmembrane region" description="Helical" evidence="1">
    <location>
        <begin position="34"/>
        <end position="52"/>
    </location>
</feature>
<evidence type="ECO:0000313" key="2">
    <source>
        <dbReference type="EMBL" id="PHK99194.1"/>
    </source>
</evidence>
<keyword evidence="1" id="KW-0472">Membrane</keyword>
<dbReference type="Proteomes" id="UP000226437">
    <property type="component" value="Unassembled WGS sequence"/>
</dbReference>
<reference evidence="2 3" key="1">
    <citation type="submission" date="2017-10" db="EMBL/GenBank/DDBJ databases">
        <title>The draft genome sequence of Lewinella marina KCTC 32374.</title>
        <authorList>
            <person name="Wang K."/>
        </authorList>
    </citation>
    <scope>NUCLEOTIDE SEQUENCE [LARGE SCALE GENOMIC DNA]</scope>
    <source>
        <strain evidence="2 3">MKG-38</strain>
    </source>
</reference>
<dbReference type="RefSeq" id="WP_099105810.1">
    <property type="nucleotide sequence ID" value="NZ_JAATJF010000002.1"/>
</dbReference>
<organism evidence="2 3">
    <name type="scientific">Neolewinella marina</name>
    <dbReference type="NCBI Taxonomy" id="438751"/>
    <lineage>
        <taxon>Bacteria</taxon>
        <taxon>Pseudomonadati</taxon>
        <taxon>Bacteroidota</taxon>
        <taxon>Saprospiria</taxon>
        <taxon>Saprospirales</taxon>
        <taxon>Lewinellaceae</taxon>
        <taxon>Neolewinella</taxon>
    </lineage>
</organism>
<feature type="transmembrane region" description="Helical" evidence="1">
    <location>
        <begin position="64"/>
        <end position="84"/>
    </location>
</feature>
<feature type="transmembrane region" description="Helical" evidence="1">
    <location>
        <begin position="90"/>
        <end position="108"/>
    </location>
</feature>
<dbReference type="AlphaFoldDB" id="A0A2G0CGU0"/>
<evidence type="ECO:0000313" key="3">
    <source>
        <dbReference type="Proteomes" id="UP000226437"/>
    </source>
</evidence>
<sequence>MSTPNTSSTLTSFTLVILVVVVLYAPWYPPGWEAVVLPLALGLIALGGYVAWRSTAGEAVEKRLSCLPGIFFFAAAVCFTEDYHPFGEEGLLIILGTLLLAVGGYLTWRAKLPA</sequence>
<evidence type="ECO:0000256" key="1">
    <source>
        <dbReference type="SAM" id="Phobius"/>
    </source>
</evidence>
<gene>
    <name evidence="2" type="ORF">CGL56_06975</name>
</gene>